<keyword evidence="3" id="KW-0238">DNA-binding</keyword>
<dbReference type="GeneID" id="25274961"/>
<dbReference type="InterPro" id="IPR052073">
    <property type="entry name" value="Amide_Lactam_Regulators"/>
</dbReference>
<dbReference type="AlphaFoldDB" id="A0A072PQK3"/>
<dbReference type="EMBL" id="AMGV01000001">
    <property type="protein sequence ID" value="KEF62037.1"/>
    <property type="molecule type" value="Genomic_DNA"/>
</dbReference>
<feature type="region of interest" description="Disordered" evidence="6">
    <location>
        <begin position="453"/>
        <end position="514"/>
    </location>
</feature>
<accession>A0A072PQK3</accession>
<protein>
    <recommendedName>
        <fullName evidence="7">Xylanolytic transcriptional activator regulatory domain-containing protein</fullName>
    </recommendedName>
</protein>
<dbReference type="PANTHER" id="PTHR47171:SF1">
    <property type="entry name" value="ZN(II)2CYS6 TRANSCRIPTION FACTOR (EUROFUNG)"/>
    <property type="match status" value="1"/>
</dbReference>
<keyword evidence="2" id="KW-0805">Transcription regulation</keyword>
<feature type="compositionally biased region" description="Polar residues" evidence="6">
    <location>
        <begin position="490"/>
        <end position="499"/>
    </location>
</feature>
<organism evidence="8 9">
    <name type="scientific">Exophiala aquamarina CBS 119918</name>
    <dbReference type="NCBI Taxonomy" id="1182545"/>
    <lineage>
        <taxon>Eukaryota</taxon>
        <taxon>Fungi</taxon>
        <taxon>Dikarya</taxon>
        <taxon>Ascomycota</taxon>
        <taxon>Pezizomycotina</taxon>
        <taxon>Eurotiomycetes</taxon>
        <taxon>Chaetothyriomycetidae</taxon>
        <taxon>Chaetothyriales</taxon>
        <taxon>Herpotrichiellaceae</taxon>
        <taxon>Exophiala</taxon>
    </lineage>
</organism>
<evidence type="ECO:0000313" key="8">
    <source>
        <dbReference type="EMBL" id="KEF62037.1"/>
    </source>
</evidence>
<reference evidence="8 9" key="1">
    <citation type="submission" date="2013-03" db="EMBL/GenBank/DDBJ databases">
        <title>The Genome Sequence of Exophiala aquamarina CBS 119918.</title>
        <authorList>
            <consortium name="The Broad Institute Genomics Platform"/>
            <person name="Cuomo C."/>
            <person name="de Hoog S."/>
            <person name="Gorbushina A."/>
            <person name="Walker B."/>
            <person name="Young S.K."/>
            <person name="Zeng Q."/>
            <person name="Gargeya S."/>
            <person name="Fitzgerald M."/>
            <person name="Haas B."/>
            <person name="Abouelleil A."/>
            <person name="Allen A.W."/>
            <person name="Alvarado L."/>
            <person name="Arachchi H.M."/>
            <person name="Berlin A.M."/>
            <person name="Chapman S.B."/>
            <person name="Gainer-Dewar J."/>
            <person name="Goldberg J."/>
            <person name="Griggs A."/>
            <person name="Gujja S."/>
            <person name="Hansen M."/>
            <person name="Howarth C."/>
            <person name="Imamovic A."/>
            <person name="Ireland A."/>
            <person name="Larimer J."/>
            <person name="McCowan C."/>
            <person name="Murphy C."/>
            <person name="Pearson M."/>
            <person name="Poon T.W."/>
            <person name="Priest M."/>
            <person name="Roberts A."/>
            <person name="Saif S."/>
            <person name="Shea T."/>
            <person name="Sisk P."/>
            <person name="Sykes S."/>
            <person name="Wortman J."/>
            <person name="Nusbaum C."/>
            <person name="Birren B."/>
        </authorList>
    </citation>
    <scope>NUCLEOTIDE SEQUENCE [LARGE SCALE GENOMIC DNA]</scope>
    <source>
        <strain evidence="8 9">CBS 119918</strain>
    </source>
</reference>
<dbReference type="CDD" id="cd12148">
    <property type="entry name" value="fungal_TF_MHR"/>
    <property type="match status" value="1"/>
</dbReference>
<keyword evidence="5" id="KW-0539">Nucleus</keyword>
<evidence type="ECO:0000256" key="2">
    <source>
        <dbReference type="ARBA" id="ARBA00023015"/>
    </source>
</evidence>
<dbReference type="InterPro" id="IPR007219">
    <property type="entry name" value="XnlR_reg_dom"/>
</dbReference>
<evidence type="ECO:0000256" key="3">
    <source>
        <dbReference type="ARBA" id="ARBA00023125"/>
    </source>
</evidence>
<evidence type="ECO:0000256" key="5">
    <source>
        <dbReference type="ARBA" id="ARBA00023242"/>
    </source>
</evidence>
<feature type="compositionally biased region" description="Polar residues" evidence="6">
    <location>
        <begin position="453"/>
        <end position="462"/>
    </location>
</feature>
<dbReference type="GO" id="GO:0008270">
    <property type="term" value="F:zinc ion binding"/>
    <property type="evidence" value="ECO:0007669"/>
    <property type="project" value="InterPro"/>
</dbReference>
<keyword evidence="1" id="KW-0862">Zinc</keyword>
<dbReference type="OrthoDB" id="5121955at2759"/>
<evidence type="ECO:0000256" key="4">
    <source>
        <dbReference type="ARBA" id="ARBA00023163"/>
    </source>
</evidence>
<feature type="compositionally biased region" description="Basic and acidic residues" evidence="6">
    <location>
        <begin position="463"/>
        <end position="473"/>
    </location>
</feature>
<dbReference type="Proteomes" id="UP000027920">
    <property type="component" value="Unassembled WGS sequence"/>
</dbReference>
<keyword evidence="4" id="KW-0804">Transcription</keyword>
<dbReference type="RefSeq" id="XP_013264627.1">
    <property type="nucleotide sequence ID" value="XM_013409173.1"/>
</dbReference>
<comment type="caution">
    <text evidence="8">The sequence shown here is derived from an EMBL/GenBank/DDBJ whole genome shotgun (WGS) entry which is preliminary data.</text>
</comment>
<keyword evidence="9" id="KW-1185">Reference proteome</keyword>
<dbReference type="VEuPathDB" id="FungiDB:A1O9_00009"/>
<evidence type="ECO:0000256" key="6">
    <source>
        <dbReference type="SAM" id="MobiDB-lite"/>
    </source>
</evidence>
<dbReference type="GO" id="GO:0006351">
    <property type="term" value="P:DNA-templated transcription"/>
    <property type="evidence" value="ECO:0007669"/>
    <property type="project" value="InterPro"/>
</dbReference>
<feature type="domain" description="Xylanolytic transcriptional activator regulatory" evidence="7">
    <location>
        <begin position="173"/>
        <end position="245"/>
    </location>
</feature>
<dbReference type="SMART" id="SM00906">
    <property type="entry name" value="Fungal_trans"/>
    <property type="match status" value="1"/>
</dbReference>
<sequence>MKYLIHEVGDPFKNFGRSRLWGDNLQQSLMDRISPSSRSKLTALRTVDEEHLRRIGAFDFPDPALSGELIEAFFNQGYPFFPIFHRTEFFSAYGRNRISPLVLNALFCVSAIHCSEDLIRRLDYDSRYLACSTFYHRAKALHDNDYETDGVAIIQACILLMNWWQGPMEQKDTWYWLGVGSNLAQSLGMHRAKSYRILGDERQKLWRRIWWVLFINDIHHAAVFGRPPHIHSQYTDVNPLTPSDMTASDFTHANAEESNIFLVEYCRLATLVDRCLLEKYSAASSPQMKDKAWLALTTFSSTLLNNGIDSASSLTTERGFYPAVLSLIHLDYSVVVGRMFSSDIHVPATSGVQSYFKSAGSICRILEDLLSSPSALVARLPYVAFPAIFCSILIHIIYLRKEPGSIRLVAENRARLAMVVLDQLQDRWPLVVWTRYLLDTLLKNTEPPAVSSPQYATLNQYRRSSERANRPWTEDDIPGPASLSPDPQHVVSSSRSTDPTPDLHNAHSSPRDHLGFNTGMHGAFSPIPFMLPWNSLLEDATDFDQWLL</sequence>
<dbReference type="Pfam" id="PF04082">
    <property type="entry name" value="Fungal_trans"/>
    <property type="match status" value="1"/>
</dbReference>
<evidence type="ECO:0000313" key="9">
    <source>
        <dbReference type="Proteomes" id="UP000027920"/>
    </source>
</evidence>
<dbReference type="HOGENOM" id="CLU_006329_5_2_1"/>
<proteinExistence type="predicted"/>
<dbReference type="PANTHER" id="PTHR47171">
    <property type="entry name" value="FARA-RELATED"/>
    <property type="match status" value="1"/>
</dbReference>
<evidence type="ECO:0000256" key="1">
    <source>
        <dbReference type="ARBA" id="ARBA00022833"/>
    </source>
</evidence>
<evidence type="ECO:0000259" key="7">
    <source>
        <dbReference type="SMART" id="SM00906"/>
    </source>
</evidence>
<dbReference type="STRING" id="1182545.A0A072PQK3"/>
<name>A0A072PQK3_9EURO</name>
<gene>
    <name evidence="8" type="ORF">A1O9_00009</name>
</gene>
<dbReference type="GO" id="GO:0003677">
    <property type="term" value="F:DNA binding"/>
    <property type="evidence" value="ECO:0007669"/>
    <property type="project" value="UniProtKB-KW"/>
</dbReference>